<reference evidence="2 3" key="1">
    <citation type="submission" date="2024-01" db="EMBL/GenBank/DDBJ databases">
        <title>Novel species of the genus Luteimonas isolated from rivers.</title>
        <authorList>
            <person name="Lu H."/>
        </authorList>
    </citation>
    <scope>NUCLEOTIDE SEQUENCE [LARGE SCALE GENOMIC DNA]</scope>
    <source>
        <strain evidence="2 3">SMYT11W</strain>
    </source>
</reference>
<organism evidence="2 3">
    <name type="scientific">Luteimonas flava</name>
    <dbReference type="NCBI Taxonomy" id="3115822"/>
    <lineage>
        <taxon>Bacteria</taxon>
        <taxon>Pseudomonadati</taxon>
        <taxon>Pseudomonadota</taxon>
        <taxon>Gammaproteobacteria</taxon>
        <taxon>Lysobacterales</taxon>
        <taxon>Lysobacteraceae</taxon>
        <taxon>Luteimonas</taxon>
    </lineage>
</organism>
<gene>
    <name evidence="2" type="ORF">V3391_10710</name>
</gene>
<proteinExistence type="predicted"/>
<comment type="caution">
    <text evidence="2">The sequence shown here is derived from an EMBL/GenBank/DDBJ whole genome shotgun (WGS) entry which is preliminary data.</text>
</comment>
<dbReference type="EMBL" id="JAZHBM010000002">
    <property type="protein sequence ID" value="MEF3082673.1"/>
    <property type="molecule type" value="Genomic_DNA"/>
</dbReference>
<evidence type="ECO:0008006" key="4">
    <source>
        <dbReference type="Google" id="ProtNLM"/>
    </source>
</evidence>
<sequence>MERTQMEDFVASAALLAAHLTQQCEQAARDQRDAADALQDAATGVAEHTAAGRDAVLRATTTAVRETLTGQLDATTARAESAAQRLEHLIAHLDRTQAGLTARSRLLGSGALLALVLGGAALIGASGYVAKLNLERAERASVRAEVLEALQQVAITACDGRPCIKLDDGLARWPSNDDYVFVDTQQVAP</sequence>
<protein>
    <recommendedName>
        <fullName evidence="4">Relaxation protein</fullName>
    </recommendedName>
</protein>
<keyword evidence="1" id="KW-1133">Transmembrane helix</keyword>
<keyword evidence="1" id="KW-0472">Membrane</keyword>
<dbReference type="Proteomes" id="UP001358324">
    <property type="component" value="Unassembled WGS sequence"/>
</dbReference>
<evidence type="ECO:0000313" key="3">
    <source>
        <dbReference type="Proteomes" id="UP001358324"/>
    </source>
</evidence>
<evidence type="ECO:0000313" key="2">
    <source>
        <dbReference type="EMBL" id="MEF3082673.1"/>
    </source>
</evidence>
<evidence type="ECO:0000256" key="1">
    <source>
        <dbReference type="SAM" id="Phobius"/>
    </source>
</evidence>
<dbReference type="RefSeq" id="WP_332078392.1">
    <property type="nucleotide sequence ID" value="NZ_JAZHBM010000002.1"/>
</dbReference>
<accession>A0ABU7WGQ1</accession>
<keyword evidence="1" id="KW-0812">Transmembrane</keyword>
<feature type="transmembrane region" description="Helical" evidence="1">
    <location>
        <begin position="110"/>
        <end position="130"/>
    </location>
</feature>
<keyword evidence="3" id="KW-1185">Reference proteome</keyword>
<name>A0ABU7WGQ1_9GAMM</name>